<organism evidence="2 3">
    <name type="scientific">Plasmodium relictum</name>
    <dbReference type="NCBI Taxonomy" id="85471"/>
    <lineage>
        <taxon>Eukaryota</taxon>
        <taxon>Sar</taxon>
        <taxon>Alveolata</taxon>
        <taxon>Apicomplexa</taxon>
        <taxon>Aconoidasida</taxon>
        <taxon>Haemosporida</taxon>
        <taxon>Plasmodiidae</taxon>
        <taxon>Plasmodium</taxon>
        <taxon>Plasmodium (Haemamoeba)</taxon>
    </lineage>
</organism>
<dbReference type="AlphaFoldDB" id="A0A1J1HBW1"/>
<gene>
    <name evidence="2" type="ORF">PRELSG_1452500</name>
</gene>
<dbReference type="RefSeq" id="XP_028535311.1">
    <property type="nucleotide sequence ID" value="XM_028679615.1"/>
</dbReference>
<accession>A0A1J1HBW1</accession>
<feature type="coiled-coil region" evidence="1">
    <location>
        <begin position="56"/>
        <end position="126"/>
    </location>
</feature>
<keyword evidence="3" id="KW-1185">Reference proteome</keyword>
<dbReference type="OMA" id="YNREDMI"/>
<dbReference type="VEuPathDB" id="PlasmoDB:PRELSG_1452500"/>
<dbReference type="EMBL" id="LN835309">
    <property type="protein sequence ID" value="CRH02791.1"/>
    <property type="molecule type" value="Genomic_DNA"/>
</dbReference>
<name>A0A1J1HBW1_PLARL</name>
<evidence type="ECO:0000256" key="1">
    <source>
        <dbReference type="SAM" id="Coils"/>
    </source>
</evidence>
<dbReference type="GeneID" id="39738957"/>
<protein>
    <submittedName>
        <fullName evidence="2">Uncharacterized protein</fullName>
    </submittedName>
</protein>
<proteinExistence type="predicted"/>
<dbReference type="KEGG" id="prel:PRELSG_1452500"/>
<keyword evidence="1" id="KW-0175">Coiled coil</keyword>
<dbReference type="Proteomes" id="UP000220158">
    <property type="component" value="Chromosome 14"/>
</dbReference>
<evidence type="ECO:0000313" key="2">
    <source>
        <dbReference type="EMBL" id="CRH02791.1"/>
    </source>
</evidence>
<reference evidence="2 3" key="1">
    <citation type="submission" date="2015-04" db="EMBL/GenBank/DDBJ databases">
        <authorList>
            <consortium name="Pathogen Informatics"/>
        </authorList>
    </citation>
    <scope>NUCLEOTIDE SEQUENCE [LARGE SCALE GENOMIC DNA]</scope>
    <source>
        <strain evidence="2 3">SGS1</strain>
    </source>
</reference>
<evidence type="ECO:0000313" key="3">
    <source>
        <dbReference type="Proteomes" id="UP000220158"/>
    </source>
</evidence>
<dbReference type="OrthoDB" id="370440at2759"/>
<sequence length="600" mass="72289">MNILTVISYFCVCIIFEVKYVSLEGGIFSSRVLNPFQYKNEKKHIMKYVQSLSYIYNELKYNIEELEHTYNNFLEALRSSDKTEQRIVNMNAKKTNKFIREMENLKKKYEKFKDRIEDSLNEKKNKFDKNLKNTIKGFFNPSVRELQGINKFIRYINLNAKNLNKIISGIFSKAISISDVYEQNVNEIFEIGKEYYKMNLKILNDFMLSEYNEYNENLKLISNEKHLNDISDIFFMEVLKDYLLNSKNKINMIDLSNFLKNYSFLEISYFFNTFLKNYHKSFIIYVINRVELNSYDNYMIFIESNKVLDIVNFVKKNYNHLNIDYIVINIYNIYISAFVSANGILYHINYEDYFNTGSLILYNAHNYGYFFTNQKINSNKFKSDDEYLFVLYLGNRKIEDNFLIYNREDMIKFKKVNTLKLLENKKFNSYNPFLNIYLLKLESEYNFYKQFFNDKFEYIHKFSVYNCNITLAQGLLNKLDIPNDKFTPHFKDIYILIIIYPGPYLEKLCNYFTSFLFRESISILKKEESNVLEIYFDHNVATFLVNNTSINYYINVNKERHLNSFSNNITTISNCLKFYLHRNYNEYFDHLQIIYYIVSD</sequence>